<organism evidence="8 9">
    <name type="scientific">Odynerus spinipes</name>
    <dbReference type="NCBI Taxonomy" id="1348599"/>
    <lineage>
        <taxon>Eukaryota</taxon>
        <taxon>Metazoa</taxon>
        <taxon>Ecdysozoa</taxon>
        <taxon>Arthropoda</taxon>
        <taxon>Hexapoda</taxon>
        <taxon>Insecta</taxon>
        <taxon>Pterygota</taxon>
        <taxon>Neoptera</taxon>
        <taxon>Endopterygota</taxon>
        <taxon>Hymenoptera</taxon>
        <taxon>Apocrita</taxon>
        <taxon>Aculeata</taxon>
        <taxon>Vespoidea</taxon>
        <taxon>Vespidae</taxon>
        <taxon>Eumeninae</taxon>
        <taxon>Odynerus</taxon>
    </lineage>
</organism>
<feature type="compositionally biased region" description="Low complexity" evidence="5">
    <location>
        <begin position="337"/>
        <end position="347"/>
    </location>
</feature>
<feature type="compositionally biased region" description="Polar residues" evidence="5">
    <location>
        <begin position="293"/>
        <end position="322"/>
    </location>
</feature>
<dbReference type="PROSITE" id="PS50850">
    <property type="entry name" value="MFS"/>
    <property type="match status" value="1"/>
</dbReference>
<feature type="transmembrane region" description="Helical" evidence="6">
    <location>
        <begin position="417"/>
        <end position="437"/>
    </location>
</feature>
<dbReference type="InterPro" id="IPR020846">
    <property type="entry name" value="MFS_dom"/>
</dbReference>
<evidence type="ECO:0000256" key="2">
    <source>
        <dbReference type="ARBA" id="ARBA00022692"/>
    </source>
</evidence>
<name>A0AAD9RHY3_9HYME</name>
<evidence type="ECO:0000313" key="8">
    <source>
        <dbReference type="EMBL" id="KAK2580094.1"/>
    </source>
</evidence>
<evidence type="ECO:0000259" key="7">
    <source>
        <dbReference type="PROSITE" id="PS50850"/>
    </source>
</evidence>
<dbReference type="GO" id="GO:0016020">
    <property type="term" value="C:membrane"/>
    <property type="evidence" value="ECO:0007669"/>
    <property type="project" value="UniProtKB-SubCell"/>
</dbReference>
<feature type="compositionally biased region" description="Basic and acidic residues" evidence="5">
    <location>
        <begin position="325"/>
        <end position="336"/>
    </location>
</feature>
<dbReference type="EMBL" id="JAIFRP010000062">
    <property type="protein sequence ID" value="KAK2580094.1"/>
    <property type="molecule type" value="Genomic_DNA"/>
</dbReference>
<keyword evidence="9" id="KW-1185">Reference proteome</keyword>
<gene>
    <name evidence="8" type="ORF">KPH14_012374</name>
</gene>
<feature type="compositionally biased region" description="Basic and acidic residues" evidence="5">
    <location>
        <begin position="1"/>
        <end position="10"/>
    </location>
</feature>
<dbReference type="Proteomes" id="UP001258017">
    <property type="component" value="Unassembled WGS sequence"/>
</dbReference>
<feature type="compositionally biased region" description="Polar residues" evidence="5">
    <location>
        <begin position="15"/>
        <end position="31"/>
    </location>
</feature>
<dbReference type="PANTHER" id="PTHR24064">
    <property type="entry name" value="SOLUTE CARRIER FAMILY 22 MEMBER"/>
    <property type="match status" value="1"/>
</dbReference>
<feature type="transmembrane region" description="Helical" evidence="6">
    <location>
        <begin position="449"/>
        <end position="469"/>
    </location>
</feature>
<dbReference type="GO" id="GO:0022857">
    <property type="term" value="F:transmembrane transporter activity"/>
    <property type="evidence" value="ECO:0007669"/>
    <property type="project" value="InterPro"/>
</dbReference>
<feature type="transmembrane region" description="Helical" evidence="6">
    <location>
        <begin position="481"/>
        <end position="499"/>
    </location>
</feature>
<keyword evidence="4 6" id="KW-0472">Membrane</keyword>
<dbReference type="InterPro" id="IPR036259">
    <property type="entry name" value="MFS_trans_sf"/>
</dbReference>
<evidence type="ECO:0000256" key="1">
    <source>
        <dbReference type="ARBA" id="ARBA00004141"/>
    </source>
</evidence>
<proteinExistence type="predicted"/>
<keyword evidence="2 6" id="KW-0812">Transmembrane</keyword>
<feature type="compositionally biased region" description="Basic and acidic residues" evidence="5">
    <location>
        <begin position="275"/>
        <end position="290"/>
    </location>
</feature>
<feature type="transmembrane region" description="Helical" evidence="6">
    <location>
        <begin position="569"/>
        <end position="592"/>
    </location>
</feature>
<feature type="transmembrane region" description="Helical" evidence="6">
    <location>
        <begin position="191"/>
        <end position="210"/>
    </location>
</feature>
<feature type="domain" description="Major facilitator superfamily (MFS) profile" evidence="7">
    <location>
        <begin position="1"/>
        <end position="597"/>
    </location>
</feature>
<sequence>MRNDDGKRMNAEVAKSQNTTSRTYGCQNPNNRSIEVNSSTVFQLDSCSGEYRFAIEFGENSVVTEWILICERRYLTYVASVVYYLGALIGALVAGILADRIGRLPVQAICLYTQGTMAVALYVVQSYPTFLVLRGLQGIFVQGLQNTTYILSLELFPSKSRTIVALTMQIAWAIGLILLAILSYVIPDWRILQLAVSVPTAITVLYIWIIPESPRWLLAKNKLTEADMALERIAKYNGCCTRIRRENAIKPEPMVKENPTPVKPERKSRVTSVDSLKKSKTVEATTREEEATNLLSRLDSNQQKEQSRNSSVSAQAAVQRFSNVELRRENDRENETKSCSPSCSSNNRRSKRRSQSVYDQKVSSKIDEEIVVLRNPRKKRDEVNDAEMKKNDDIEAEMKKVKSKTLRELIKRAPIRNYSVVMVLQWFSCSMAFHLLASILPNSGLNRHVTFALGGIIEIVAYTVIYFLLTKYGRRISLSGYQCTNGVIIIGLSVLISLVDPSSAWRDLTKTIVLLFGRVTVISTIAITYIYAVELFPTVVRGTCLGLCTVFAEIGCLSMPEILSSEKYVTVNVPLAIAGALCFILGILAIILPETSNTILPDTIEDLERLFVKKKNRKNDEEIVNYDKSMTKDADLTEREILREKLFSEDWVDAGNGILVNFSENKSAD</sequence>
<dbReference type="AlphaFoldDB" id="A0AAD9RHY3"/>
<evidence type="ECO:0000256" key="3">
    <source>
        <dbReference type="ARBA" id="ARBA00022989"/>
    </source>
</evidence>
<evidence type="ECO:0000256" key="4">
    <source>
        <dbReference type="ARBA" id="ARBA00023136"/>
    </source>
</evidence>
<feature type="region of interest" description="Disordered" evidence="5">
    <location>
        <begin position="1"/>
        <end position="31"/>
    </location>
</feature>
<feature type="transmembrane region" description="Helical" evidence="6">
    <location>
        <begin position="163"/>
        <end position="185"/>
    </location>
</feature>
<feature type="region of interest" description="Disordered" evidence="5">
    <location>
        <begin position="250"/>
        <end position="360"/>
    </location>
</feature>
<dbReference type="InterPro" id="IPR005828">
    <property type="entry name" value="MFS_sugar_transport-like"/>
</dbReference>
<dbReference type="Gene3D" id="1.20.1250.20">
    <property type="entry name" value="MFS general substrate transporter like domains"/>
    <property type="match status" value="2"/>
</dbReference>
<protein>
    <recommendedName>
        <fullName evidence="7">Major facilitator superfamily (MFS) profile domain-containing protein</fullName>
    </recommendedName>
</protein>
<reference evidence="8" key="2">
    <citation type="journal article" date="2023" name="Commun. Biol.">
        <title>Intrasexual cuticular hydrocarbon dimorphism in a wasp sheds light on hydrocarbon biosynthesis genes in Hymenoptera.</title>
        <authorList>
            <person name="Moris V.C."/>
            <person name="Podsiadlowski L."/>
            <person name="Martin S."/>
            <person name="Oeyen J.P."/>
            <person name="Donath A."/>
            <person name="Petersen M."/>
            <person name="Wilbrandt J."/>
            <person name="Misof B."/>
            <person name="Liedtke D."/>
            <person name="Thamm M."/>
            <person name="Scheiner R."/>
            <person name="Schmitt T."/>
            <person name="Niehuis O."/>
        </authorList>
    </citation>
    <scope>NUCLEOTIDE SEQUENCE</scope>
    <source>
        <strain evidence="8">GBR_01_08_01A</strain>
    </source>
</reference>
<keyword evidence="3 6" id="KW-1133">Transmembrane helix</keyword>
<dbReference type="Pfam" id="PF00083">
    <property type="entry name" value="Sugar_tr"/>
    <property type="match status" value="2"/>
</dbReference>
<feature type="transmembrane region" description="Helical" evidence="6">
    <location>
        <begin position="74"/>
        <end position="98"/>
    </location>
</feature>
<evidence type="ECO:0000256" key="5">
    <source>
        <dbReference type="SAM" id="MobiDB-lite"/>
    </source>
</evidence>
<comment type="caution">
    <text evidence="8">The sequence shown here is derived from an EMBL/GenBank/DDBJ whole genome shotgun (WGS) entry which is preliminary data.</text>
</comment>
<dbReference type="SUPFAM" id="SSF103473">
    <property type="entry name" value="MFS general substrate transporter"/>
    <property type="match status" value="1"/>
</dbReference>
<comment type="subcellular location">
    <subcellularLocation>
        <location evidence="1">Membrane</location>
        <topology evidence="1">Multi-pass membrane protein</topology>
    </subcellularLocation>
</comment>
<feature type="transmembrane region" description="Helical" evidence="6">
    <location>
        <begin position="511"/>
        <end position="532"/>
    </location>
</feature>
<evidence type="ECO:0000313" key="9">
    <source>
        <dbReference type="Proteomes" id="UP001258017"/>
    </source>
</evidence>
<feature type="transmembrane region" description="Helical" evidence="6">
    <location>
        <begin position="104"/>
        <end position="124"/>
    </location>
</feature>
<evidence type="ECO:0000256" key="6">
    <source>
        <dbReference type="SAM" id="Phobius"/>
    </source>
</evidence>
<reference evidence="8" key="1">
    <citation type="submission" date="2021-08" db="EMBL/GenBank/DDBJ databases">
        <authorList>
            <person name="Misof B."/>
            <person name="Oliver O."/>
            <person name="Podsiadlowski L."/>
            <person name="Donath A."/>
            <person name="Peters R."/>
            <person name="Mayer C."/>
            <person name="Rust J."/>
            <person name="Gunkel S."/>
            <person name="Lesny P."/>
            <person name="Martin S."/>
            <person name="Oeyen J.P."/>
            <person name="Petersen M."/>
            <person name="Panagiotis P."/>
            <person name="Wilbrandt J."/>
            <person name="Tanja T."/>
        </authorList>
    </citation>
    <scope>NUCLEOTIDE SEQUENCE</scope>
    <source>
        <strain evidence="8">GBR_01_08_01A</strain>
        <tissue evidence="8">Thorax + abdomen</tissue>
    </source>
</reference>
<accession>A0AAD9RHY3</accession>